<dbReference type="PANTHER" id="PTHR38743">
    <property type="entry name" value="SIMILAR TO GLYOXYLASE I FAMILY PROTEIN"/>
    <property type="match status" value="1"/>
</dbReference>
<evidence type="ECO:0000313" key="3">
    <source>
        <dbReference type="Proteomes" id="UP000540989"/>
    </source>
</evidence>
<dbReference type="PANTHER" id="PTHR38743:SF2">
    <property type="entry name" value="DUF2185 DOMAIN-CONTAINING PROTEIN"/>
    <property type="match status" value="1"/>
</dbReference>
<comment type="caution">
    <text evidence="2">The sequence shown here is derived from an EMBL/GenBank/DDBJ whole genome shotgun (WGS) entry which is preliminary data.</text>
</comment>
<evidence type="ECO:0000259" key="1">
    <source>
        <dbReference type="Pfam" id="PF09951"/>
    </source>
</evidence>
<protein>
    <recommendedName>
        <fullName evidence="1">Immunity protein Imm33 domain-containing protein</fullName>
    </recommendedName>
</protein>
<dbReference type="Proteomes" id="UP000540989">
    <property type="component" value="Unassembled WGS sequence"/>
</dbReference>
<dbReference type="Pfam" id="PF09951">
    <property type="entry name" value="Imm33"/>
    <property type="match status" value="1"/>
</dbReference>
<proteinExistence type="predicted"/>
<accession>A0A7W8E1S4</accession>
<name>A0A7W8E1S4_9BACT</name>
<sequence length="125" mass="13817">MAKKYFRDGSTFNDIAVGFGSCIASDRITADGALVGFMYREQPDDQYDSGWRFLAGDESDDYANTPKNLGLYDVNTIANYDSAIIEHLDAPFGTAFVREGSILIVDHTSVIPRHDTQPDARVPHP</sequence>
<evidence type="ECO:0000313" key="2">
    <source>
        <dbReference type="EMBL" id="MBB5055742.1"/>
    </source>
</evidence>
<keyword evidence="3" id="KW-1185">Reference proteome</keyword>
<organism evidence="2 3">
    <name type="scientific">Granulicella aggregans</name>
    <dbReference type="NCBI Taxonomy" id="474949"/>
    <lineage>
        <taxon>Bacteria</taxon>
        <taxon>Pseudomonadati</taxon>
        <taxon>Acidobacteriota</taxon>
        <taxon>Terriglobia</taxon>
        <taxon>Terriglobales</taxon>
        <taxon>Acidobacteriaceae</taxon>
        <taxon>Granulicella</taxon>
    </lineage>
</organism>
<dbReference type="RefSeq" id="WP_184213495.1">
    <property type="nucleotide sequence ID" value="NZ_JACHIP010000001.1"/>
</dbReference>
<feature type="domain" description="Immunity protein Imm33" evidence="1">
    <location>
        <begin position="22"/>
        <end position="99"/>
    </location>
</feature>
<reference evidence="2 3" key="1">
    <citation type="submission" date="2020-08" db="EMBL/GenBank/DDBJ databases">
        <title>Genomic Encyclopedia of Type Strains, Phase IV (KMG-V): Genome sequencing to study the core and pangenomes of soil and plant-associated prokaryotes.</title>
        <authorList>
            <person name="Whitman W."/>
        </authorList>
    </citation>
    <scope>NUCLEOTIDE SEQUENCE [LARGE SCALE GENOMIC DNA]</scope>
    <source>
        <strain evidence="2 3">M8UP14</strain>
    </source>
</reference>
<dbReference type="AlphaFoldDB" id="A0A7W8E1S4"/>
<gene>
    <name evidence="2" type="ORF">HDF16_000411</name>
</gene>
<dbReference type="EMBL" id="JACHIP010000001">
    <property type="protein sequence ID" value="MBB5055742.1"/>
    <property type="molecule type" value="Genomic_DNA"/>
</dbReference>
<dbReference type="InterPro" id="IPR018689">
    <property type="entry name" value="Imm33_dom"/>
</dbReference>